<proteinExistence type="inferred from homology"/>
<accession>A0A2Z4IL92</accession>
<dbReference type="SUPFAM" id="SSF51735">
    <property type="entry name" value="NAD(P)-binding Rossmann-fold domains"/>
    <property type="match status" value="1"/>
</dbReference>
<organism evidence="4 5">
    <name type="scientific">Echinicola strongylocentroti</name>
    <dbReference type="NCBI Taxonomy" id="1795355"/>
    <lineage>
        <taxon>Bacteria</taxon>
        <taxon>Pseudomonadati</taxon>
        <taxon>Bacteroidota</taxon>
        <taxon>Cytophagia</taxon>
        <taxon>Cytophagales</taxon>
        <taxon>Cyclobacteriaceae</taxon>
        <taxon>Echinicola</taxon>
    </lineage>
</organism>
<dbReference type="PROSITE" id="PS00061">
    <property type="entry name" value="ADH_SHORT"/>
    <property type="match status" value="1"/>
</dbReference>
<dbReference type="Proteomes" id="UP000248688">
    <property type="component" value="Chromosome"/>
</dbReference>
<dbReference type="PRINTS" id="PR00080">
    <property type="entry name" value="SDRFAMILY"/>
</dbReference>
<dbReference type="Pfam" id="PF00106">
    <property type="entry name" value="adh_short"/>
    <property type="match status" value="1"/>
</dbReference>
<dbReference type="RefSeq" id="WP_112784874.1">
    <property type="nucleotide sequence ID" value="NZ_CP030041.1"/>
</dbReference>
<keyword evidence="2" id="KW-0560">Oxidoreductase</keyword>
<evidence type="ECO:0000256" key="2">
    <source>
        <dbReference type="ARBA" id="ARBA00023002"/>
    </source>
</evidence>
<protein>
    <submittedName>
        <fullName evidence="4">Oxidoreductase</fullName>
    </submittedName>
</protein>
<gene>
    <name evidence="4" type="ORF">DN752_15965</name>
</gene>
<dbReference type="InterPro" id="IPR036291">
    <property type="entry name" value="NAD(P)-bd_dom_sf"/>
</dbReference>
<sequence>MKLHDNTILITGGSSGIGLELASRLSKNNNILICGRSKEKLAAAKQKIPLIQVFSCNLAIDADRQSLFEWVRDHHPDCNVLINNAALVHRTGFGSDPAMIQKSILEIQTNLVAPIVLSKLFLPILEQHQDPAIINVTSGLVYAPKSAYPIYNATKAALHSFTQTIRMQLDDSPVAIKEVLLPVVDTPWHEGNVPKMAISPEEAVSKMLRGLEKGKGEIRVGKVKLLHLISRIAPSLASKIINPGLCNR</sequence>
<dbReference type="AlphaFoldDB" id="A0A2Z4IL92"/>
<keyword evidence="5" id="KW-1185">Reference proteome</keyword>
<dbReference type="GO" id="GO:0016020">
    <property type="term" value="C:membrane"/>
    <property type="evidence" value="ECO:0007669"/>
    <property type="project" value="TreeGrafter"/>
</dbReference>
<dbReference type="InterPro" id="IPR002347">
    <property type="entry name" value="SDR_fam"/>
</dbReference>
<dbReference type="PANTHER" id="PTHR44196:SF1">
    <property type="entry name" value="DEHYDROGENASE_REDUCTASE SDR FAMILY MEMBER 7B"/>
    <property type="match status" value="1"/>
</dbReference>
<dbReference type="OrthoDB" id="9810734at2"/>
<name>A0A2Z4IL92_9BACT</name>
<dbReference type="InterPro" id="IPR020904">
    <property type="entry name" value="Sc_DH/Rdtase_CS"/>
</dbReference>
<evidence type="ECO:0000256" key="3">
    <source>
        <dbReference type="RuleBase" id="RU000363"/>
    </source>
</evidence>
<evidence type="ECO:0000313" key="4">
    <source>
        <dbReference type="EMBL" id="AWW31499.1"/>
    </source>
</evidence>
<dbReference type="PANTHER" id="PTHR44196">
    <property type="entry name" value="DEHYDROGENASE/REDUCTASE SDR FAMILY MEMBER 7B"/>
    <property type="match status" value="1"/>
</dbReference>
<dbReference type="KEGG" id="est:DN752_15965"/>
<comment type="similarity">
    <text evidence="1 3">Belongs to the short-chain dehydrogenases/reductases (SDR) family.</text>
</comment>
<dbReference type="Gene3D" id="3.40.50.720">
    <property type="entry name" value="NAD(P)-binding Rossmann-like Domain"/>
    <property type="match status" value="1"/>
</dbReference>
<dbReference type="EMBL" id="CP030041">
    <property type="protein sequence ID" value="AWW31499.1"/>
    <property type="molecule type" value="Genomic_DNA"/>
</dbReference>
<reference evidence="4 5" key="1">
    <citation type="submission" date="2018-06" db="EMBL/GenBank/DDBJ databases">
        <title>Echinicola strongylocentroti sp. nov., isolated from a sea urchin Strongylocentrotus intermedius.</title>
        <authorList>
            <person name="Bae S.S."/>
        </authorList>
    </citation>
    <scope>NUCLEOTIDE SEQUENCE [LARGE SCALE GENOMIC DNA]</scope>
    <source>
        <strain evidence="4 5">MEBiC08714</strain>
    </source>
</reference>
<dbReference type="PRINTS" id="PR00081">
    <property type="entry name" value="GDHRDH"/>
</dbReference>
<evidence type="ECO:0000256" key="1">
    <source>
        <dbReference type="ARBA" id="ARBA00006484"/>
    </source>
</evidence>
<dbReference type="GO" id="GO:0016491">
    <property type="term" value="F:oxidoreductase activity"/>
    <property type="evidence" value="ECO:0007669"/>
    <property type="project" value="UniProtKB-KW"/>
</dbReference>
<evidence type="ECO:0000313" key="5">
    <source>
        <dbReference type="Proteomes" id="UP000248688"/>
    </source>
</evidence>